<keyword evidence="4 6" id="KW-0408">Iron</keyword>
<dbReference type="PANTHER" id="PTHR36923">
    <property type="entry name" value="FERREDOXIN"/>
    <property type="match status" value="1"/>
</dbReference>
<dbReference type="InterPro" id="IPR017896">
    <property type="entry name" value="4Fe4S_Fe-S-bd"/>
</dbReference>
<evidence type="ECO:0000256" key="6">
    <source>
        <dbReference type="RuleBase" id="RU368020"/>
    </source>
</evidence>
<evidence type="ECO:0000256" key="5">
    <source>
        <dbReference type="ARBA" id="ARBA00023014"/>
    </source>
</evidence>
<dbReference type="GO" id="GO:0005506">
    <property type="term" value="F:iron ion binding"/>
    <property type="evidence" value="ECO:0007669"/>
    <property type="project" value="UniProtKB-UniRule"/>
</dbReference>
<dbReference type="Proteomes" id="UP000185874">
    <property type="component" value="Unassembled WGS sequence"/>
</dbReference>
<dbReference type="GO" id="GO:0051536">
    <property type="term" value="F:iron-sulfur cluster binding"/>
    <property type="evidence" value="ECO:0007669"/>
    <property type="project" value="UniProtKB-KW"/>
</dbReference>
<dbReference type="Pfam" id="PF13370">
    <property type="entry name" value="Fer4_13"/>
    <property type="match status" value="1"/>
</dbReference>
<keyword evidence="2 6" id="KW-0479">Metal-binding</keyword>
<name>A0A1F7SKE8_9BACT</name>
<evidence type="ECO:0000313" key="8">
    <source>
        <dbReference type="EMBL" id="OGL54252.1"/>
    </source>
</evidence>
<dbReference type="PANTHER" id="PTHR36923:SF3">
    <property type="entry name" value="FERREDOXIN"/>
    <property type="match status" value="1"/>
</dbReference>
<accession>A0A1F7SKE8</accession>
<dbReference type="GO" id="GO:0009055">
    <property type="term" value="F:electron transfer activity"/>
    <property type="evidence" value="ECO:0007669"/>
    <property type="project" value="UniProtKB-UniRule"/>
</dbReference>
<evidence type="ECO:0000256" key="2">
    <source>
        <dbReference type="ARBA" id="ARBA00022723"/>
    </source>
</evidence>
<evidence type="ECO:0000313" key="9">
    <source>
        <dbReference type="Proteomes" id="UP000185874"/>
    </source>
</evidence>
<proteinExistence type="predicted"/>
<evidence type="ECO:0000259" key="7">
    <source>
        <dbReference type="PROSITE" id="PS51379"/>
    </source>
</evidence>
<keyword evidence="5 6" id="KW-0411">Iron-sulfur</keyword>
<evidence type="ECO:0000256" key="3">
    <source>
        <dbReference type="ARBA" id="ARBA00022982"/>
    </source>
</evidence>
<dbReference type="EMBL" id="MGDJ01000005">
    <property type="protein sequence ID" value="OGL54252.1"/>
    <property type="molecule type" value="Genomic_DNA"/>
</dbReference>
<comment type="function">
    <text evidence="6">Ferredoxins are iron-sulfur proteins that transfer electrons in a wide variety of metabolic reactions.</text>
</comment>
<dbReference type="InterPro" id="IPR001080">
    <property type="entry name" value="3Fe4S_ferredoxin"/>
</dbReference>
<dbReference type="InterPro" id="IPR051269">
    <property type="entry name" value="Fe-S_cluster_ET"/>
</dbReference>
<evidence type="ECO:0000256" key="1">
    <source>
        <dbReference type="ARBA" id="ARBA00022448"/>
    </source>
</evidence>
<reference evidence="8 9" key="1">
    <citation type="journal article" date="2016" name="Nat. Commun.">
        <title>Thousands of microbial genomes shed light on interconnected biogeochemical processes in an aquifer system.</title>
        <authorList>
            <person name="Anantharaman K."/>
            <person name="Brown C.T."/>
            <person name="Hug L.A."/>
            <person name="Sharon I."/>
            <person name="Castelle C.J."/>
            <person name="Probst A.J."/>
            <person name="Thomas B.C."/>
            <person name="Singh A."/>
            <person name="Wilkins M.J."/>
            <person name="Karaoz U."/>
            <person name="Brodie E.L."/>
            <person name="Williams K.H."/>
            <person name="Hubbard S.S."/>
            <person name="Banfield J.F."/>
        </authorList>
    </citation>
    <scope>NUCLEOTIDE SEQUENCE [LARGE SCALE GENOMIC DNA]</scope>
</reference>
<feature type="domain" description="4Fe-4S ferredoxin-type" evidence="7">
    <location>
        <begin position="4"/>
        <end position="32"/>
    </location>
</feature>
<dbReference type="AlphaFoldDB" id="A0A1F7SKE8"/>
<keyword evidence="1 6" id="KW-0813">Transport</keyword>
<organism evidence="8 9">
    <name type="scientific">Candidatus Shapirobacteria bacterium RBG_13_44_7</name>
    <dbReference type="NCBI Taxonomy" id="1802149"/>
    <lineage>
        <taxon>Bacteria</taxon>
        <taxon>Candidatus Shapironibacteriota</taxon>
    </lineage>
</organism>
<dbReference type="PRINTS" id="PR00352">
    <property type="entry name" value="3FE4SFRDOXIN"/>
</dbReference>
<comment type="caution">
    <text evidence="8">The sequence shown here is derived from an EMBL/GenBank/DDBJ whole genome shotgun (WGS) entry which is preliminary data.</text>
</comment>
<protein>
    <recommendedName>
        <fullName evidence="6">Ferredoxin</fullName>
    </recommendedName>
</protein>
<dbReference type="Gene3D" id="3.30.70.20">
    <property type="match status" value="1"/>
</dbReference>
<gene>
    <name evidence="8" type="ORF">A3K55_01290</name>
</gene>
<keyword evidence="3 6" id="KW-0249">Electron transport</keyword>
<dbReference type="PROSITE" id="PS51379">
    <property type="entry name" value="4FE4S_FER_2"/>
    <property type="match status" value="1"/>
</dbReference>
<dbReference type="SUPFAM" id="SSF54862">
    <property type="entry name" value="4Fe-4S ferredoxins"/>
    <property type="match status" value="1"/>
</dbReference>
<sequence length="66" mass="7212">MPKKIVIVDQDKCIGCNTCPLVAPETFELDQKTFKAFVKKQPDSITKEIETAVSSCPVGAISIVEE</sequence>
<evidence type="ECO:0000256" key="4">
    <source>
        <dbReference type="ARBA" id="ARBA00023004"/>
    </source>
</evidence>